<reference evidence="1 2" key="1">
    <citation type="submission" date="2018-10" db="EMBL/GenBank/DDBJ databases">
        <title>Natrarchaeobius chitinivorans gen. nov., sp. nov., and Natrarchaeobius haloalkaliphilus sp. nov., alkaliphilic, chitin-utilizing haloarchaea from hypersaline alkaline lakes.</title>
        <authorList>
            <person name="Sorokin D.Y."/>
            <person name="Elcheninov A.G."/>
            <person name="Kostrikina N.A."/>
            <person name="Bale N.J."/>
            <person name="Sinninghe Damste J.S."/>
            <person name="Khijniak T.V."/>
            <person name="Kublanov I.V."/>
            <person name="Toshchakov S.V."/>
        </authorList>
    </citation>
    <scope>NUCLEOTIDE SEQUENCE [LARGE SCALE GENOMIC DNA]</scope>
    <source>
        <strain evidence="1 2">AArcht4T</strain>
    </source>
</reference>
<evidence type="ECO:0000313" key="2">
    <source>
        <dbReference type="Proteomes" id="UP000282323"/>
    </source>
</evidence>
<dbReference type="Proteomes" id="UP000282323">
    <property type="component" value="Unassembled WGS sequence"/>
</dbReference>
<gene>
    <name evidence="1" type="ORF">EA473_21260</name>
</gene>
<protein>
    <submittedName>
        <fullName evidence="1">Uncharacterized protein</fullName>
    </submittedName>
</protein>
<dbReference type="EMBL" id="REGA01000029">
    <property type="protein sequence ID" value="RQG90400.1"/>
    <property type="molecule type" value="Genomic_DNA"/>
</dbReference>
<accession>A0A3N6M3E7</accession>
<proteinExistence type="predicted"/>
<organism evidence="1 2">
    <name type="scientific">Natrarchaeobius chitinivorans</name>
    <dbReference type="NCBI Taxonomy" id="1679083"/>
    <lineage>
        <taxon>Archaea</taxon>
        <taxon>Methanobacteriati</taxon>
        <taxon>Methanobacteriota</taxon>
        <taxon>Stenosarchaea group</taxon>
        <taxon>Halobacteria</taxon>
        <taxon>Halobacteriales</taxon>
        <taxon>Natrialbaceae</taxon>
        <taxon>Natrarchaeobius</taxon>
    </lineage>
</organism>
<name>A0A3N6M3E7_NATCH</name>
<dbReference type="AlphaFoldDB" id="A0A3N6M3E7"/>
<evidence type="ECO:0000313" key="1">
    <source>
        <dbReference type="EMBL" id="RQG90400.1"/>
    </source>
</evidence>
<dbReference type="RefSeq" id="WP_124197552.1">
    <property type="nucleotide sequence ID" value="NZ_REGA01000029.1"/>
</dbReference>
<keyword evidence="2" id="KW-1185">Reference proteome</keyword>
<comment type="caution">
    <text evidence="1">The sequence shown here is derived from an EMBL/GenBank/DDBJ whole genome shotgun (WGS) entry which is preliminary data.</text>
</comment>
<sequence length="277" mass="31497">MPRLADETLVAAHETVLDRWKKTKSEQYWKLHESVRQDPIYRPLRPSTAEEEFYREREAYLDALPRFRLRAIYDPLWAEDCASEPVVIVEDRKRMGIYRDDASAIERGTVDWPSDVAEFAREAMRDPDAVEPSAEAGFAENPCFEEEFSKQLFDLFPGDVVRDAAAAWNVDEYDVYRALDELQVTLVPDLLDLVREHDVETIDTNSVVLVTEGQLIDEVLFGYGEAVRSAVTTAHASRCDVDESASGQPVLVGCSEKAIRRVRRTLGREPSLADVEE</sequence>